<evidence type="ECO:0000256" key="2">
    <source>
        <dbReference type="ARBA" id="ARBA00022692"/>
    </source>
</evidence>
<feature type="transmembrane region" description="Helical" evidence="5">
    <location>
        <begin position="109"/>
        <end position="130"/>
    </location>
</feature>
<gene>
    <name evidence="7" type="ORF">EAX62_10195</name>
</gene>
<keyword evidence="4 5" id="KW-0472">Membrane</keyword>
<keyword evidence="2 5" id="KW-0812">Transmembrane</keyword>
<accession>A0A3M0G6F4</accession>
<feature type="transmembrane region" description="Helical" evidence="5">
    <location>
        <begin position="82"/>
        <end position="102"/>
    </location>
</feature>
<feature type="transmembrane region" description="Helical" evidence="5">
    <location>
        <begin position="160"/>
        <end position="183"/>
    </location>
</feature>
<keyword evidence="8" id="KW-1185">Reference proteome</keyword>
<proteinExistence type="predicted"/>
<comment type="caution">
    <text evidence="7">The sequence shown here is derived from an EMBL/GenBank/DDBJ whole genome shotgun (WGS) entry which is preliminary data.</text>
</comment>
<feature type="transmembrane region" description="Helical" evidence="5">
    <location>
        <begin position="189"/>
        <end position="207"/>
    </location>
</feature>
<name>A0A3M0G6F4_9ACTN</name>
<keyword evidence="3 5" id="KW-1133">Transmembrane helix</keyword>
<dbReference type="InterPro" id="IPR025256">
    <property type="entry name" value="TM7S3/TM198-like_dom"/>
</dbReference>
<dbReference type="Proteomes" id="UP000275256">
    <property type="component" value="Unassembled WGS sequence"/>
</dbReference>
<protein>
    <submittedName>
        <fullName evidence="7">DUF4203 domain-containing protein</fullName>
    </submittedName>
</protein>
<evidence type="ECO:0000259" key="6">
    <source>
        <dbReference type="Pfam" id="PF13886"/>
    </source>
</evidence>
<evidence type="ECO:0000256" key="3">
    <source>
        <dbReference type="ARBA" id="ARBA00022989"/>
    </source>
</evidence>
<dbReference type="EMBL" id="REFW01000002">
    <property type="protein sequence ID" value="RMB60068.1"/>
    <property type="molecule type" value="Genomic_DNA"/>
</dbReference>
<comment type="subcellular location">
    <subcellularLocation>
        <location evidence="1">Membrane</location>
        <topology evidence="1">Multi-pass membrane protein</topology>
    </subcellularLocation>
</comment>
<dbReference type="AlphaFoldDB" id="A0A3M0G6F4"/>
<evidence type="ECO:0000256" key="5">
    <source>
        <dbReference type="SAM" id="Phobius"/>
    </source>
</evidence>
<evidence type="ECO:0000313" key="8">
    <source>
        <dbReference type="Proteomes" id="UP000275256"/>
    </source>
</evidence>
<evidence type="ECO:0000256" key="4">
    <source>
        <dbReference type="ARBA" id="ARBA00023136"/>
    </source>
</evidence>
<feature type="transmembrane region" description="Helical" evidence="5">
    <location>
        <begin position="136"/>
        <end position="153"/>
    </location>
</feature>
<sequence>MAAVAGWAVAEPCSRLLAVHRQRHGLGTAGGAGRRRVRGVAAVLVDGPGGDHHRAHREALTPRATALTDAVVWPAAPEYPEAMSDAVVGLIALVAGLFLCFLGRSAVRVILSVWGAFVGFALGGALVSALTGSSPFATWVGWLVGIVLALLMAGLAHAFYALAVAITMGSIGYGFGAALAIGLGSDPTLVHVVGVAAAVVLAVVALVTNLPDALLVVLTALAGAGAIVVGLMLVTGAAEAADFAVSDVRTVITQQRWWWAAMYAMLAATGVVSQSRSSRTQPMKAGWGA</sequence>
<evidence type="ECO:0000256" key="1">
    <source>
        <dbReference type="ARBA" id="ARBA00004141"/>
    </source>
</evidence>
<organism evidence="7 8">
    <name type="scientific">Tessaracoccus antarcticus</name>
    <dbReference type="NCBI Taxonomy" id="2479848"/>
    <lineage>
        <taxon>Bacteria</taxon>
        <taxon>Bacillati</taxon>
        <taxon>Actinomycetota</taxon>
        <taxon>Actinomycetes</taxon>
        <taxon>Propionibacteriales</taxon>
        <taxon>Propionibacteriaceae</taxon>
        <taxon>Tessaracoccus</taxon>
    </lineage>
</organism>
<dbReference type="GO" id="GO:0016020">
    <property type="term" value="C:membrane"/>
    <property type="evidence" value="ECO:0007669"/>
    <property type="project" value="UniProtKB-SubCell"/>
</dbReference>
<feature type="domain" description="TM7S3/TM198-like" evidence="6">
    <location>
        <begin position="89"/>
        <end position="274"/>
    </location>
</feature>
<feature type="transmembrane region" description="Helical" evidence="5">
    <location>
        <begin position="214"/>
        <end position="237"/>
    </location>
</feature>
<reference evidence="7 8" key="1">
    <citation type="submission" date="2018-10" db="EMBL/GenBank/DDBJ databases">
        <title>Tessaracoccus antarcticuss sp. nov., isolated from sediment.</title>
        <authorList>
            <person name="Zhou L.Y."/>
            <person name="Du Z.J."/>
        </authorList>
    </citation>
    <scope>NUCLEOTIDE SEQUENCE [LARGE SCALE GENOMIC DNA]</scope>
    <source>
        <strain evidence="7 8">JDX10</strain>
    </source>
</reference>
<evidence type="ECO:0000313" key="7">
    <source>
        <dbReference type="EMBL" id="RMB60068.1"/>
    </source>
</evidence>
<feature type="transmembrane region" description="Helical" evidence="5">
    <location>
        <begin position="257"/>
        <end position="274"/>
    </location>
</feature>
<dbReference type="Pfam" id="PF13886">
    <property type="entry name" value="TM7S3_TM198"/>
    <property type="match status" value="1"/>
</dbReference>